<dbReference type="GO" id="GO:0005524">
    <property type="term" value="F:ATP binding"/>
    <property type="evidence" value="ECO:0007669"/>
    <property type="project" value="UniProtKB-KW"/>
</dbReference>
<dbReference type="InterPro" id="IPR003439">
    <property type="entry name" value="ABC_transporter-like_ATP-bd"/>
</dbReference>
<dbReference type="Pfam" id="PF00005">
    <property type="entry name" value="ABC_tran"/>
    <property type="match status" value="1"/>
</dbReference>
<keyword evidence="4 8" id="KW-0067">ATP-binding</keyword>
<proteinExistence type="inferred from homology"/>
<protein>
    <submittedName>
        <fullName evidence="8">ABC transporter ATP-binding protein</fullName>
    </submittedName>
</protein>
<dbReference type="PROSITE" id="PS50893">
    <property type="entry name" value="ABC_TRANSPORTER_2"/>
    <property type="match status" value="1"/>
</dbReference>
<comment type="similarity">
    <text evidence="6">Belongs to the ABC transporter superfamily. Macrolide exporter (TC 3.A.1.122) family.</text>
</comment>
<gene>
    <name evidence="8" type="ORF">AC244_25705</name>
</gene>
<keyword evidence="1" id="KW-0813">Transport</keyword>
<dbReference type="GO" id="GO:0016887">
    <property type="term" value="F:ATP hydrolysis activity"/>
    <property type="evidence" value="ECO:0007669"/>
    <property type="project" value="InterPro"/>
</dbReference>
<dbReference type="SMART" id="SM00382">
    <property type="entry name" value="AAA"/>
    <property type="match status" value="1"/>
</dbReference>
<dbReference type="Proteomes" id="UP000037425">
    <property type="component" value="Unassembled WGS sequence"/>
</dbReference>
<dbReference type="Gene3D" id="3.40.50.300">
    <property type="entry name" value="P-loop containing nucleotide triphosphate hydrolases"/>
    <property type="match status" value="1"/>
</dbReference>
<evidence type="ECO:0000313" key="9">
    <source>
        <dbReference type="Proteomes" id="UP000037425"/>
    </source>
</evidence>
<dbReference type="EMBL" id="LGAP01000024">
    <property type="protein sequence ID" value="KOF14706.1"/>
    <property type="molecule type" value="Genomic_DNA"/>
</dbReference>
<evidence type="ECO:0000256" key="6">
    <source>
        <dbReference type="ARBA" id="ARBA00038388"/>
    </source>
</evidence>
<dbReference type="InterPro" id="IPR015854">
    <property type="entry name" value="ABC_transpr_LolD-like"/>
</dbReference>
<dbReference type="RefSeq" id="WP_053251714.1">
    <property type="nucleotide sequence ID" value="NZ_LGAP01000024.1"/>
</dbReference>
<evidence type="ECO:0000259" key="7">
    <source>
        <dbReference type="PROSITE" id="PS50893"/>
    </source>
</evidence>
<accession>A0A0L8BJ33</accession>
<comment type="caution">
    <text evidence="8">The sequence shown here is derived from an EMBL/GenBank/DDBJ whole genome shotgun (WGS) entry which is preliminary data.</text>
</comment>
<name>A0A0L8BJ33_ENSAD</name>
<evidence type="ECO:0000256" key="1">
    <source>
        <dbReference type="ARBA" id="ARBA00022448"/>
    </source>
</evidence>
<dbReference type="CDD" id="cd03255">
    <property type="entry name" value="ABC_MJ0796_LolCDE_FtsE"/>
    <property type="match status" value="1"/>
</dbReference>
<dbReference type="FunFam" id="3.40.50.300:FF:000032">
    <property type="entry name" value="Export ABC transporter ATP-binding protein"/>
    <property type="match status" value="1"/>
</dbReference>
<dbReference type="PATRIC" id="fig|106592.7.peg.3903"/>
<dbReference type="SUPFAM" id="SSF52540">
    <property type="entry name" value="P-loop containing nucleoside triphosphate hydrolases"/>
    <property type="match status" value="1"/>
</dbReference>
<dbReference type="GO" id="GO:0022857">
    <property type="term" value="F:transmembrane transporter activity"/>
    <property type="evidence" value="ECO:0007669"/>
    <property type="project" value="UniProtKB-ARBA"/>
</dbReference>
<dbReference type="InterPro" id="IPR003593">
    <property type="entry name" value="AAA+_ATPase"/>
</dbReference>
<dbReference type="PANTHER" id="PTHR24220:SF659">
    <property type="entry name" value="TRANSPORTER, PUTATIVE-RELATED"/>
    <property type="match status" value="1"/>
</dbReference>
<dbReference type="PANTHER" id="PTHR24220">
    <property type="entry name" value="IMPORT ATP-BINDING PROTEIN"/>
    <property type="match status" value="1"/>
</dbReference>
<dbReference type="OrthoDB" id="9786950at2"/>
<dbReference type="PROSITE" id="PS00211">
    <property type="entry name" value="ABC_TRANSPORTER_1"/>
    <property type="match status" value="1"/>
</dbReference>
<keyword evidence="2" id="KW-0997">Cell inner membrane</keyword>
<keyword evidence="2" id="KW-1003">Cell membrane</keyword>
<evidence type="ECO:0000256" key="4">
    <source>
        <dbReference type="ARBA" id="ARBA00022840"/>
    </source>
</evidence>
<dbReference type="InterPro" id="IPR017911">
    <property type="entry name" value="MacB-like_ATP-bd"/>
</dbReference>
<organism evidence="8 9">
    <name type="scientific">Ensifer adhaerens</name>
    <name type="common">Sinorhizobium morelense</name>
    <dbReference type="NCBI Taxonomy" id="106592"/>
    <lineage>
        <taxon>Bacteria</taxon>
        <taxon>Pseudomonadati</taxon>
        <taxon>Pseudomonadota</taxon>
        <taxon>Alphaproteobacteria</taxon>
        <taxon>Hyphomicrobiales</taxon>
        <taxon>Rhizobiaceae</taxon>
        <taxon>Sinorhizobium/Ensifer group</taxon>
        <taxon>Ensifer</taxon>
    </lineage>
</organism>
<evidence type="ECO:0000256" key="2">
    <source>
        <dbReference type="ARBA" id="ARBA00022519"/>
    </source>
</evidence>
<evidence type="ECO:0000313" key="8">
    <source>
        <dbReference type="EMBL" id="KOF14706.1"/>
    </source>
</evidence>
<evidence type="ECO:0000256" key="3">
    <source>
        <dbReference type="ARBA" id="ARBA00022741"/>
    </source>
</evidence>
<sequence>MASTIIELKNADLTLGEAAASVHVLKGMSLTIDAGESVGIVGPSGSGKSTLLMVLAGLERLDRGEIVIDGTPLHQLSEDRVADFRGRNIGIVFQSFHLIPNMTALENVAVPLELANVRDAFEIARKELVAVGLGERLSHYPGQLSGGEQQRVAIARALAPSPKLLIADEPTGNLDAETGRQIADLLFAEQRDRGMTLVLVTHDAALAARCSRQVRVRSGEIISSGALEPTVETQRQEAASA</sequence>
<keyword evidence="5" id="KW-1278">Translocase</keyword>
<reference evidence="9" key="1">
    <citation type="submission" date="2015-07" db="EMBL/GenBank/DDBJ databases">
        <title>Whole genome sequence of an Ensifer adhaerens strain isolated from a cave pool in the Wind Cave National Park.</title>
        <authorList>
            <person name="Eng W.W.H."/>
            <person name="Gan H.M."/>
            <person name="Barton H.A."/>
            <person name="Savka M.A."/>
        </authorList>
    </citation>
    <scope>NUCLEOTIDE SEQUENCE [LARGE SCALE GENOMIC DNA]</scope>
    <source>
        <strain evidence="9">SD006</strain>
    </source>
</reference>
<feature type="domain" description="ABC transporter" evidence="7">
    <location>
        <begin position="8"/>
        <end position="241"/>
    </location>
</feature>
<dbReference type="InterPro" id="IPR027417">
    <property type="entry name" value="P-loop_NTPase"/>
</dbReference>
<keyword evidence="3" id="KW-0547">Nucleotide-binding</keyword>
<evidence type="ECO:0000256" key="5">
    <source>
        <dbReference type="ARBA" id="ARBA00022967"/>
    </source>
</evidence>
<dbReference type="InterPro" id="IPR017871">
    <property type="entry name" value="ABC_transporter-like_CS"/>
</dbReference>
<dbReference type="GO" id="GO:0005886">
    <property type="term" value="C:plasma membrane"/>
    <property type="evidence" value="ECO:0007669"/>
    <property type="project" value="TreeGrafter"/>
</dbReference>
<keyword evidence="2" id="KW-0472">Membrane</keyword>
<dbReference type="AlphaFoldDB" id="A0A0L8BJ33"/>
<dbReference type="GO" id="GO:0098796">
    <property type="term" value="C:membrane protein complex"/>
    <property type="evidence" value="ECO:0007669"/>
    <property type="project" value="UniProtKB-ARBA"/>
</dbReference>